<proteinExistence type="predicted"/>
<dbReference type="GO" id="GO:0042073">
    <property type="term" value="P:intraciliary transport"/>
    <property type="evidence" value="ECO:0007669"/>
    <property type="project" value="InterPro"/>
</dbReference>
<dbReference type="GO" id="GO:0005929">
    <property type="term" value="C:cilium"/>
    <property type="evidence" value="ECO:0007669"/>
    <property type="project" value="GOC"/>
</dbReference>
<dbReference type="EMBL" id="IACL01121107">
    <property type="protein sequence ID" value="LAB16389.1"/>
    <property type="molecule type" value="Transcribed_RNA"/>
</dbReference>
<feature type="region of interest" description="Disordered" evidence="1">
    <location>
        <begin position="1"/>
        <end position="90"/>
    </location>
</feature>
<protein>
    <submittedName>
        <fullName evidence="2">Uncharacterized protein</fullName>
    </submittedName>
</protein>
<reference evidence="2" key="1">
    <citation type="submission" date="2017-07" db="EMBL/GenBank/DDBJ databases">
        <authorList>
            <person name="Mikheyev A."/>
            <person name="Grau M."/>
        </authorList>
    </citation>
    <scope>NUCLEOTIDE SEQUENCE</scope>
    <source>
        <tissue evidence="2">Venom_gland</tissue>
    </source>
</reference>
<feature type="compositionally biased region" description="Basic and acidic residues" evidence="1">
    <location>
        <begin position="30"/>
        <end position="45"/>
    </location>
</feature>
<feature type="compositionally biased region" description="Basic and acidic residues" evidence="1">
    <location>
        <begin position="7"/>
        <end position="23"/>
    </location>
</feature>
<dbReference type="InterPro" id="IPR042505">
    <property type="entry name" value="DYNC2I1"/>
</dbReference>
<reference evidence="2" key="2">
    <citation type="submission" date="2017-11" db="EMBL/GenBank/DDBJ databases">
        <title>Coralsnake Venomics: Analyses of Venom Gland Transcriptomes and Proteomes of Six Brazilian Taxa.</title>
        <authorList>
            <person name="Aird S.D."/>
            <person name="Jorge da Silva N."/>
            <person name="Qiu L."/>
            <person name="Villar-Briones A."/>
            <person name="Aparecida-Saddi V."/>
            <person name="Campos-Telles M.P."/>
            <person name="Grau M."/>
            <person name="Mikheyev A.S."/>
        </authorList>
    </citation>
    <scope>NUCLEOTIDE SEQUENCE</scope>
    <source>
        <tissue evidence="2">Venom_gland</tissue>
    </source>
</reference>
<evidence type="ECO:0000256" key="1">
    <source>
        <dbReference type="SAM" id="MobiDB-lite"/>
    </source>
</evidence>
<feature type="compositionally biased region" description="Acidic residues" evidence="1">
    <location>
        <begin position="46"/>
        <end position="76"/>
    </location>
</feature>
<dbReference type="GO" id="GO:0005868">
    <property type="term" value="C:cytoplasmic dynein complex"/>
    <property type="evidence" value="ECO:0007669"/>
    <property type="project" value="InterPro"/>
</dbReference>
<sequence>MKKHSKSEKENGKREHHKTDDSSTLRLKKQGKEEGGQNELKKETPYEDDNDSVNYEDDFEDYEDDFDDFDDEEDESSQNAKSEKGAEAGLQKVTVTKSSEVEEIQKAINAENEKIKAFLPNSRKNEHLPKDHEKYPRIERQVSLAQCPTSGKFIDFQMAQQRQNIRKIANQQK</sequence>
<evidence type="ECO:0000313" key="2">
    <source>
        <dbReference type="EMBL" id="LAB16389.1"/>
    </source>
</evidence>
<accession>A0A2D4L616</accession>
<dbReference type="PANTHER" id="PTHR16022:SF0">
    <property type="entry name" value="CYTOPLASMIC DYNEIN 2 INTERMEDIATE CHAIN 1"/>
    <property type="match status" value="1"/>
</dbReference>
<dbReference type="PANTHER" id="PTHR16022">
    <property type="entry name" value="WD REPEAT DOMAIN 60"/>
    <property type="match status" value="1"/>
</dbReference>
<dbReference type="GO" id="GO:0045503">
    <property type="term" value="F:dynein light chain binding"/>
    <property type="evidence" value="ECO:0007669"/>
    <property type="project" value="InterPro"/>
</dbReference>
<dbReference type="GO" id="GO:0045504">
    <property type="term" value="F:dynein heavy chain binding"/>
    <property type="evidence" value="ECO:0007669"/>
    <property type="project" value="InterPro"/>
</dbReference>
<organism evidence="2">
    <name type="scientific">Micrurus paraensis</name>
    <dbReference type="NCBI Taxonomy" id="1970185"/>
    <lineage>
        <taxon>Eukaryota</taxon>
        <taxon>Metazoa</taxon>
        <taxon>Chordata</taxon>
        <taxon>Craniata</taxon>
        <taxon>Vertebrata</taxon>
        <taxon>Euteleostomi</taxon>
        <taxon>Lepidosauria</taxon>
        <taxon>Squamata</taxon>
        <taxon>Bifurcata</taxon>
        <taxon>Unidentata</taxon>
        <taxon>Episquamata</taxon>
        <taxon>Toxicofera</taxon>
        <taxon>Serpentes</taxon>
        <taxon>Colubroidea</taxon>
        <taxon>Elapidae</taxon>
        <taxon>Elapinae</taxon>
        <taxon>Micrurus</taxon>
    </lineage>
</organism>
<dbReference type="AlphaFoldDB" id="A0A2D4L616"/>
<name>A0A2D4L616_9SAUR</name>